<feature type="chain" id="PRO_5038643934" evidence="3">
    <location>
        <begin position="26"/>
        <end position="403"/>
    </location>
</feature>
<feature type="signal peptide" evidence="3">
    <location>
        <begin position="1"/>
        <end position="25"/>
    </location>
</feature>
<proteinExistence type="predicted"/>
<keyword evidence="1 3" id="KW-0732">Signal</keyword>
<dbReference type="SUPFAM" id="SSF53850">
    <property type="entry name" value="Periplasmic binding protein-like II"/>
    <property type="match status" value="1"/>
</dbReference>
<dbReference type="GO" id="GO:0015888">
    <property type="term" value="P:thiamine transport"/>
    <property type="evidence" value="ECO:0007669"/>
    <property type="project" value="InterPro"/>
</dbReference>
<dbReference type="CDD" id="cd13545">
    <property type="entry name" value="PBP2_TbpA"/>
    <property type="match status" value="1"/>
</dbReference>
<evidence type="ECO:0000256" key="3">
    <source>
        <dbReference type="SAM" id="SignalP"/>
    </source>
</evidence>
<dbReference type="EMBL" id="FYEZ01000003">
    <property type="protein sequence ID" value="SNC73448.1"/>
    <property type="molecule type" value="Genomic_DNA"/>
</dbReference>
<feature type="region of interest" description="Disordered" evidence="2">
    <location>
        <begin position="32"/>
        <end position="96"/>
    </location>
</feature>
<evidence type="ECO:0000256" key="1">
    <source>
        <dbReference type="ARBA" id="ARBA00022729"/>
    </source>
</evidence>
<dbReference type="InterPro" id="IPR006059">
    <property type="entry name" value="SBP"/>
</dbReference>
<dbReference type="OrthoDB" id="5412681at2"/>
<dbReference type="AlphaFoldDB" id="A0A212U5B2"/>
<dbReference type="PANTHER" id="PTHR30006:SF2">
    <property type="entry name" value="ABC TRANSPORTER SUBSTRATE-BINDING PROTEIN"/>
    <property type="match status" value="1"/>
</dbReference>
<dbReference type="GO" id="GO:0030288">
    <property type="term" value="C:outer membrane-bounded periplasmic space"/>
    <property type="evidence" value="ECO:0007669"/>
    <property type="project" value="TreeGrafter"/>
</dbReference>
<evidence type="ECO:0000313" key="4">
    <source>
        <dbReference type="EMBL" id="SNC73448.1"/>
    </source>
</evidence>
<feature type="compositionally biased region" description="Low complexity" evidence="2">
    <location>
        <begin position="39"/>
        <end position="60"/>
    </location>
</feature>
<keyword evidence="5" id="KW-1185">Reference proteome</keyword>
<dbReference type="Pfam" id="PF01547">
    <property type="entry name" value="SBP_bac_1"/>
    <property type="match status" value="1"/>
</dbReference>
<name>A0A212U5B2_9MICO</name>
<dbReference type="PROSITE" id="PS51257">
    <property type="entry name" value="PROKAR_LIPOPROTEIN"/>
    <property type="match status" value="1"/>
</dbReference>
<gene>
    <name evidence="4" type="ORF">SAMN05445756_1970</name>
</gene>
<organism evidence="4 5">
    <name type="scientific">Kytococcus aerolatus</name>
    <dbReference type="NCBI Taxonomy" id="592308"/>
    <lineage>
        <taxon>Bacteria</taxon>
        <taxon>Bacillati</taxon>
        <taxon>Actinomycetota</taxon>
        <taxon>Actinomycetes</taxon>
        <taxon>Micrococcales</taxon>
        <taxon>Kytococcaceae</taxon>
        <taxon>Kytococcus</taxon>
    </lineage>
</organism>
<evidence type="ECO:0000313" key="5">
    <source>
        <dbReference type="Proteomes" id="UP000198122"/>
    </source>
</evidence>
<dbReference type="Gene3D" id="3.40.190.10">
    <property type="entry name" value="Periplasmic binding protein-like II"/>
    <property type="match status" value="2"/>
</dbReference>
<dbReference type="InterPro" id="IPR005948">
    <property type="entry name" value="ThiB-like"/>
</dbReference>
<evidence type="ECO:0000256" key="2">
    <source>
        <dbReference type="SAM" id="MobiDB-lite"/>
    </source>
</evidence>
<dbReference type="GO" id="GO:0030976">
    <property type="term" value="F:thiamine pyrophosphate binding"/>
    <property type="evidence" value="ECO:0007669"/>
    <property type="project" value="TreeGrafter"/>
</dbReference>
<dbReference type="RefSeq" id="WP_088818954.1">
    <property type="nucleotide sequence ID" value="NZ_FYEZ01000003.1"/>
</dbReference>
<feature type="compositionally biased region" description="Low complexity" evidence="2">
    <location>
        <begin position="67"/>
        <end position="82"/>
    </location>
</feature>
<dbReference type="NCBIfam" id="TIGR01254">
    <property type="entry name" value="sfuA"/>
    <property type="match status" value="1"/>
</dbReference>
<dbReference type="Proteomes" id="UP000198122">
    <property type="component" value="Unassembled WGS sequence"/>
</dbReference>
<dbReference type="GO" id="GO:0030975">
    <property type="term" value="F:thiamine binding"/>
    <property type="evidence" value="ECO:0007669"/>
    <property type="project" value="InterPro"/>
</dbReference>
<reference evidence="4 5" key="1">
    <citation type="submission" date="2017-06" db="EMBL/GenBank/DDBJ databases">
        <authorList>
            <person name="Kim H.J."/>
            <person name="Triplett B.A."/>
        </authorList>
    </citation>
    <scope>NUCLEOTIDE SEQUENCE [LARGE SCALE GENOMIC DNA]</scope>
    <source>
        <strain evidence="4 5">DSM 22179</strain>
    </source>
</reference>
<sequence length="403" mass="41513">MRALTHTLRPWAAAICLTTATATLAGCSLGGGEEGAGSGDATEATSSADAPEASASDAPGDTGGSSGSSSTGSAGTEGSSAGKGSGTVTLVTHDSFNPPEGVLEAFTKETGTKVEVVASGDAGTLTNKLVLTKGDPIGDVVFGIDNTFGGRALDEGVLAAADVELPSGVEQHALGDDAGEHLVPVDYGDVCVNIDDTWFDKKGINPPKTLDDLTKPEYEDLFVTPGAATSSPGMAFLLATVGAQGEDGWEQYWQELMGNGAKVTAGWEDAYSVDFTAGGGGGDRPIVLSYASSPPITVPEGGEEPPTSALLDTCFRQVEYAGVLEGTDNPEGARELVEFLVGEEFQAGLPDSMYVYPVRDDVELPEAWADWAPPAKEPIELDAATINDKRADWLTRWSEATGQ</sequence>
<protein>
    <submittedName>
        <fullName evidence="4">Thiamine transport system substrate-binding protein</fullName>
    </submittedName>
</protein>
<dbReference type="PANTHER" id="PTHR30006">
    <property type="entry name" value="THIAMINE-BINDING PERIPLASMIC PROTEIN-RELATED"/>
    <property type="match status" value="1"/>
</dbReference>
<accession>A0A212U5B2</accession>